<dbReference type="Pfam" id="PF01636">
    <property type="entry name" value="APH"/>
    <property type="match status" value="1"/>
</dbReference>
<protein>
    <recommendedName>
        <fullName evidence="1">Aminoglycoside phosphotransferase domain-containing protein</fullName>
    </recommendedName>
</protein>
<gene>
    <name evidence="2" type="ORF">A7J05_34675</name>
</gene>
<reference evidence="2 3" key="1">
    <citation type="submission" date="2016-05" db="EMBL/GenBank/DDBJ databases">
        <authorList>
            <person name="Gu J."/>
        </authorList>
    </citation>
    <scope>NUCLEOTIDE SEQUENCE [LARGE SCALE GENOMIC DNA]</scope>
    <source>
        <strain evidence="2 3">ACCC40021</strain>
    </source>
</reference>
<proteinExistence type="predicted"/>
<keyword evidence="3" id="KW-1185">Reference proteome</keyword>
<feature type="domain" description="Aminoglycoside phosphotransferase" evidence="1">
    <location>
        <begin position="46"/>
        <end position="265"/>
    </location>
</feature>
<dbReference type="InterPro" id="IPR011009">
    <property type="entry name" value="Kinase-like_dom_sf"/>
</dbReference>
<accession>A0ABM6H1R2</accession>
<evidence type="ECO:0000313" key="2">
    <source>
        <dbReference type="EMBL" id="APY90129.1"/>
    </source>
</evidence>
<dbReference type="SUPFAM" id="SSF56112">
    <property type="entry name" value="Protein kinase-like (PK-like)"/>
    <property type="match status" value="1"/>
</dbReference>
<sequence>MQWTPRLPWQALPDDLRRRVEERLGAPVTGVDAVTGGFSAGFAGVVRTEHGPAFLKATSETVNSHGRALYRQEHSACRLLSATRASVGFLWGLDHQDWTVLAFRAVTGSICGPGWPPGQLDAVLRLLRETRITAPAALPPVTTLLREAFDAWPALAADPAFDAWPTDATGAALLPAQRWVALAEQARHAFTGDELLHADLRADNILWSDTGPVLVDWAYACRGAAAFDPIYLLLEVARVNGRPPEAELAQVVTAYGCADEDATALLAVFGGWFTWMSRMPPIPALPTLRDFQKDMARTAIEWVGARLPDRTQP</sequence>
<name>A0ABM6H1R2_9ACTN</name>
<organism evidence="2 3">
    <name type="scientific">Streptomyces alfalfae</name>
    <dbReference type="NCBI Taxonomy" id="1642299"/>
    <lineage>
        <taxon>Bacteria</taxon>
        <taxon>Bacillati</taxon>
        <taxon>Actinomycetota</taxon>
        <taxon>Actinomycetes</taxon>
        <taxon>Kitasatosporales</taxon>
        <taxon>Streptomycetaceae</taxon>
        <taxon>Streptomyces</taxon>
    </lineage>
</organism>
<dbReference type="Gene3D" id="3.90.1200.10">
    <property type="match status" value="1"/>
</dbReference>
<dbReference type="EMBL" id="CP015588">
    <property type="protein sequence ID" value="APY90129.1"/>
    <property type="molecule type" value="Genomic_DNA"/>
</dbReference>
<dbReference type="RefSeq" id="WP_076687970.1">
    <property type="nucleotide sequence ID" value="NZ_CP015588.1"/>
</dbReference>
<dbReference type="InterPro" id="IPR002575">
    <property type="entry name" value="Aminoglycoside_PTrfase"/>
</dbReference>
<dbReference type="Proteomes" id="UP000187191">
    <property type="component" value="Chromosome"/>
</dbReference>
<evidence type="ECO:0000313" key="3">
    <source>
        <dbReference type="Proteomes" id="UP000187191"/>
    </source>
</evidence>
<evidence type="ECO:0000259" key="1">
    <source>
        <dbReference type="Pfam" id="PF01636"/>
    </source>
</evidence>